<accession>A0A6J1T1K2</accession>
<dbReference type="Proteomes" id="UP000504606">
    <property type="component" value="Unplaced"/>
</dbReference>
<evidence type="ECO:0000313" key="3">
    <source>
        <dbReference type="RefSeq" id="XP_026284591.2"/>
    </source>
</evidence>
<gene>
    <name evidence="3" type="primary">LOC113210702</name>
</gene>
<feature type="region of interest" description="Disordered" evidence="1">
    <location>
        <begin position="1"/>
        <end position="27"/>
    </location>
</feature>
<organism evidence="2 3">
    <name type="scientific">Frankliniella occidentalis</name>
    <name type="common">Western flower thrips</name>
    <name type="synonym">Euthrips occidentalis</name>
    <dbReference type="NCBI Taxonomy" id="133901"/>
    <lineage>
        <taxon>Eukaryota</taxon>
        <taxon>Metazoa</taxon>
        <taxon>Ecdysozoa</taxon>
        <taxon>Arthropoda</taxon>
        <taxon>Hexapoda</taxon>
        <taxon>Insecta</taxon>
        <taxon>Pterygota</taxon>
        <taxon>Neoptera</taxon>
        <taxon>Paraneoptera</taxon>
        <taxon>Thysanoptera</taxon>
        <taxon>Terebrantia</taxon>
        <taxon>Thripoidea</taxon>
        <taxon>Thripidae</taxon>
        <taxon>Frankliniella</taxon>
    </lineage>
</organism>
<dbReference type="KEGG" id="foc:113210702"/>
<name>A0A6J1T1K2_FRAOC</name>
<dbReference type="RefSeq" id="XP_026284591.2">
    <property type="nucleotide sequence ID" value="XM_026428806.2"/>
</dbReference>
<evidence type="ECO:0000313" key="2">
    <source>
        <dbReference type="Proteomes" id="UP000504606"/>
    </source>
</evidence>
<reference evidence="3" key="1">
    <citation type="submission" date="2025-08" db="UniProtKB">
        <authorList>
            <consortium name="RefSeq"/>
        </authorList>
    </citation>
    <scope>IDENTIFICATION</scope>
    <source>
        <tissue evidence="3">Whole organism</tissue>
    </source>
</reference>
<proteinExistence type="predicted"/>
<protein>
    <submittedName>
        <fullName evidence="3">Uncharacterized protein LOC113210702</fullName>
    </submittedName>
</protein>
<keyword evidence="2" id="KW-1185">Reference proteome</keyword>
<evidence type="ECO:0000256" key="1">
    <source>
        <dbReference type="SAM" id="MobiDB-lite"/>
    </source>
</evidence>
<dbReference type="GeneID" id="113210702"/>
<sequence>MSGSSKRRILTTDSSPGSSNSLMEGSKRNNLENVLAGIDNFHDETGFVADPSSKDDLDDVELDLDDCSTYGLGDQLYGESRDTKLLAKNIYCKVDVPAKALASATNLNSLVRRLLPGVFIPSKVLDCTVTGQSWRAGGAEVAAIQKTPLHPVALQAILDFAFAVAKKKHWSATRRLAKLKPVITRRLIEMKNQFRKGTLRD</sequence>
<dbReference type="OrthoDB" id="7667486at2759"/>
<dbReference type="AlphaFoldDB" id="A0A6J1T1K2"/>
<feature type="compositionally biased region" description="Polar residues" evidence="1">
    <location>
        <begin position="11"/>
        <end position="23"/>
    </location>
</feature>